<protein>
    <recommendedName>
        <fullName evidence="8">Aldose 1-epimerase</fullName>
        <ecNumber evidence="8">5.1.3.3</ecNumber>
    </recommendedName>
</protein>
<dbReference type="PANTHER" id="PTHR10091">
    <property type="entry name" value="ALDOSE-1-EPIMERASE"/>
    <property type="match status" value="1"/>
</dbReference>
<dbReference type="CDD" id="cd09019">
    <property type="entry name" value="galactose_mutarotase_like"/>
    <property type="match status" value="1"/>
</dbReference>
<evidence type="ECO:0000313" key="13">
    <source>
        <dbReference type="Proteomes" id="UP000294498"/>
    </source>
</evidence>
<feature type="active site" description="Proton acceptor" evidence="9">
    <location>
        <position position="320"/>
    </location>
</feature>
<comment type="caution">
    <text evidence="12">The sequence shown here is derived from an EMBL/GenBank/DDBJ whole genome shotgun (WGS) entry which is preliminary data.</text>
</comment>
<sequence>MLTITESVCHTPDAQYLFTLQNPRMHLTLTNLGASIRTLWVPDRNGRLGNVVAGYQDIDTYAHNPLYLGCVVGRYVNRIWRGRFVLDGVTYHLTQNEGTNHLHGGFRGFHQQLWEVLEVVQSTDKASVLMGYRSKDGEEGYPGNLDATIRYTLRPDNRLYLDYTARSDKRTPVNLSNHSYFNLSAFARPLIDEHELRVFARDYAEKNGNNLPTGMVRPVAGTPLDFSRPARLGERLGVFPVDRGLDHNFVLDHVAPGRSANGAPGEPGLAAALRDPASGRRLRVYTDKPCIQVYTANWWDGSFLGAQGVTYEQHGAVALETQFYPDSPNQPGFPSTILDPGAEYKTTTIFEFDVHDPV</sequence>
<keyword evidence="13" id="KW-1185">Reference proteome</keyword>
<evidence type="ECO:0000256" key="6">
    <source>
        <dbReference type="ARBA" id="ARBA00023235"/>
    </source>
</evidence>
<evidence type="ECO:0000256" key="4">
    <source>
        <dbReference type="ARBA" id="ARBA00011245"/>
    </source>
</evidence>
<dbReference type="UniPathway" id="UPA00242"/>
<feature type="binding site" evidence="11">
    <location>
        <begin position="178"/>
        <end position="180"/>
    </location>
    <ligand>
        <name>beta-D-galactose</name>
        <dbReference type="ChEBI" id="CHEBI:27667"/>
    </ligand>
</feature>
<dbReference type="AlphaFoldDB" id="A0A4V3GKT3"/>
<evidence type="ECO:0000256" key="5">
    <source>
        <dbReference type="ARBA" id="ARBA00022837"/>
    </source>
</evidence>
<proteinExistence type="inferred from homology"/>
<dbReference type="EC" id="5.1.3.3" evidence="8"/>
<accession>A0A4V3GKT3</accession>
<dbReference type="Gene3D" id="2.70.98.10">
    <property type="match status" value="1"/>
</dbReference>
<dbReference type="GO" id="GO:0033499">
    <property type="term" value="P:galactose catabolic process via UDP-galactose, Leloir pathway"/>
    <property type="evidence" value="ECO:0007669"/>
    <property type="project" value="TreeGrafter"/>
</dbReference>
<dbReference type="InterPro" id="IPR014718">
    <property type="entry name" value="GH-type_carb-bd"/>
</dbReference>
<evidence type="ECO:0000256" key="7">
    <source>
        <dbReference type="ARBA" id="ARBA00023277"/>
    </source>
</evidence>
<dbReference type="GO" id="GO:0030246">
    <property type="term" value="F:carbohydrate binding"/>
    <property type="evidence" value="ECO:0007669"/>
    <property type="project" value="InterPro"/>
</dbReference>
<dbReference type="GO" id="GO:0004034">
    <property type="term" value="F:aldose 1-epimerase activity"/>
    <property type="evidence" value="ECO:0007669"/>
    <property type="project" value="UniProtKB-EC"/>
</dbReference>
<dbReference type="PANTHER" id="PTHR10091:SF0">
    <property type="entry name" value="GALACTOSE MUTAROTASE"/>
    <property type="match status" value="1"/>
</dbReference>
<dbReference type="PIRSF" id="PIRSF005096">
    <property type="entry name" value="GALM"/>
    <property type="match status" value="1"/>
</dbReference>
<gene>
    <name evidence="12" type="ORF">EDB95_4708</name>
</gene>
<name>A0A4V3GKT3_9BACT</name>
<comment type="pathway">
    <text evidence="2 8">Carbohydrate metabolism; hexose metabolism.</text>
</comment>
<feature type="binding site" evidence="11">
    <location>
        <begin position="77"/>
        <end position="78"/>
    </location>
    <ligand>
        <name>beta-D-galactose</name>
        <dbReference type="ChEBI" id="CHEBI:27667"/>
    </ligand>
</feature>
<organism evidence="12 13">
    <name type="scientific">Dinghuibacter silviterrae</name>
    <dbReference type="NCBI Taxonomy" id="1539049"/>
    <lineage>
        <taxon>Bacteria</taxon>
        <taxon>Pseudomonadati</taxon>
        <taxon>Bacteroidota</taxon>
        <taxon>Chitinophagia</taxon>
        <taxon>Chitinophagales</taxon>
        <taxon>Chitinophagaceae</taxon>
        <taxon>Dinghuibacter</taxon>
    </lineage>
</organism>
<keyword evidence="5" id="KW-0106">Calcium</keyword>
<dbReference type="OrthoDB" id="9779408at2"/>
<dbReference type="SUPFAM" id="SSF74650">
    <property type="entry name" value="Galactose mutarotase-like"/>
    <property type="match status" value="1"/>
</dbReference>
<evidence type="ECO:0000256" key="9">
    <source>
        <dbReference type="PIRSR" id="PIRSR005096-1"/>
    </source>
</evidence>
<evidence type="ECO:0000256" key="8">
    <source>
        <dbReference type="PIRNR" id="PIRNR005096"/>
    </source>
</evidence>
<comment type="catalytic activity">
    <reaction evidence="8">
        <text>alpha-D-glucose = beta-D-glucose</text>
        <dbReference type="Rhea" id="RHEA:10264"/>
        <dbReference type="ChEBI" id="CHEBI:15903"/>
        <dbReference type="ChEBI" id="CHEBI:17925"/>
        <dbReference type="EC" id="5.1.3.3"/>
    </reaction>
</comment>
<keyword evidence="7 8" id="KW-0119">Carbohydrate metabolism</keyword>
<evidence type="ECO:0000256" key="1">
    <source>
        <dbReference type="ARBA" id="ARBA00001913"/>
    </source>
</evidence>
<comment type="similarity">
    <text evidence="3 8">Belongs to the aldose epimerase family.</text>
</comment>
<dbReference type="Pfam" id="PF01263">
    <property type="entry name" value="Aldose_epim"/>
    <property type="match status" value="1"/>
</dbReference>
<dbReference type="EMBL" id="SODV01000002">
    <property type="protein sequence ID" value="TDW96872.1"/>
    <property type="molecule type" value="Genomic_DNA"/>
</dbReference>
<dbReference type="RefSeq" id="WP_133998078.1">
    <property type="nucleotide sequence ID" value="NZ_SODV01000002.1"/>
</dbReference>
<dbReference type="InterPro" id="IPR008183">
    <property type="entry name" value="Aldose_1/G6P_1-epimerase"/>
</dbReference>
<comment type="subunit">
    <text evidence="4">Monomer.</text>
</comment>
<dbReference type="GO" id="GO:0006006">
    <property type="term" value="P:glucose metabolic process"/>
    <property type="evidence" value="ECO:0007669"/>
    <property type="project" value="TreeGrafter"/>
</dbReference>
<keyword evidence="6 8" id="KW-0413">Isomerase</keyword>
<feature type="active site" description="Proton donor" evidence="9">
    <location>
        <position position="178"/>
    </location>
</feature>
<evidence type="ECO:0000256" key="2">
    <source>
        <dbReference type="ARBA" id="ARBA00005028"/>
    </source>
</evidence>
<evidence type="ECO:0000256" key="3">
    <source>
        <dbReference type="ARBA" id="ARBA00006206"/>
    </source>
</evidence>
<dbReference type="Proteomes" id="UP000294498">
    <property type="component" value="Unassembled WGS sequence"/>
</dbReference>
<dbReference type="InterPro" id="IPR047215">
    <property type="entry name" value="Galactose_mutarotase-like"/>
</dbReference>
<evidence type="ECO:0000313" key="12">
    <source>
        <dbReference type="EMBL" id="TDW96872.1"/>
    </source>
</evidence>
<comment type="cofactor">
    <cofactor evidence="1">
        <name>Ca(2+)</name>
        <dbReference type="ChEBI" id="CHEBI:29108"/>
    </cofactor>
</comment>
<evidence type="ECO:0000256" key="10">
    <source>
        <dbReference type="PIRSR" id="PIRSR005096-2"/>
    </source>
</evidence>
<reference evidence="12 13" key="1">
    <citation type="submission" date="2019-03" db="EMBL/GenBank/DDBJ databases">
        <title>Genomic Encyclopedia of Type Strains, Phase IV (KMG-IV): sequencing the most valuable type-strain genomes for metagenomic binning, comparative biology and taxonomic classification.</title>
        <authorList>
            <person name="Goeker M."/>
        </authorList>
    </citation>
    <scope>NUCLEOTIDE SEQUENCE [LARGE SCALE GENOMIC DNA]</scope>
    <source>
        <strain evidence="12 13">DSM 100059</strain>
    </source>
</reference>
<dbReference type="InterPro" id="IPR015443">
    <property type="entry name" value="Aldose_1-epimerase"/>
</dbReference>
<evidence type="ECO:0000256" key="11">
    <source>
        <dbReference type="PIRSR" id="PIRSR005096-3"/>
    </source>
</evidence>
<dbReference type="InterPro" id="IPR011013">
    <property type="entry name" value="Gal_mutarotase_sf_dom"/>
</dbReference>
<dbReference type="NCBIfam" id="NF008277">
    <property type="entry name" value="PRK11055.1"/>
    <property type="match status" value="1"/>
</dbReference>
<feature type="binding site" evidence="10">
    <location>
        <position position="246"/>
    </location>
    <ligand>
        <name>beta-D-galactose</name>
        <dbReference type="ChEBI" id="CHEBI:27667"/>
    </ligand>
</feature>